<reference evidence="6 7" key="1">
    <citation type="submission" date="2024-04" db="EMBL/GenBank/DDBJ databases">
        <title>Genome assembly C_amara_ONT_v2.</title>
        <authorList>
            <person name="Yant L."/>
            <person name="Moore C."/>
            <person name="Slenker M."/>
        </authorList>
    </citation>
    <scope>NUCLEOTIDE SEQUENCE [LARGE SCALE GENOMIC DNA]</scope>
    <source>
        <tissue evidence="6">Leaf</tissue>
    </source>
</reference>
<gene>
    <name evidence="6" type="ORF">V5N11_015792</name>
</gene>
<evidence type="ECO:0000313" key="7">
    <source>
        <dbReference type="Proteomes" id="UP001558713"/>
    </source>
</evidence>
<feature type="compositionally biased region" description="Basic and acidic residues" evidence="4">
    <location>
        <begin position="536"/>
        <end position="555"/>
    </location>
</feature>
<organism evidence="6 7">
    <name type="scientific">Cardamine amara subsp. amara</name>
    <dbReference type="NCBI Taxonomy" id="228776"/>
    <lineage>
        <taxon>Eukaryota</taxon>
        <taxon>Viridiplantae</taxon>
        <taxon>Streptophyta</taxon>
        <taxon>Embryophyta</taxon>
        <taxon>Tracheophyta</taxon>
        <taxon>Spermatophyta</taxon>
        <taxon>Magnoliopsida</taxon>
        <taxon>eudicotyledons</taxon>
        <taxon>Gunneridae</taxon>
        <taxon>Pentapetalae</taxon>
        <taxon>rosids</taxon>
        <taxon>malvids</taxon>
        <taxon>Brassicales</taxon>
        <taxon>Brassicaceae</taxon>
        <taxon>Cardamineae</taxon>
        <taxon>Cardamine</taxon>
    </lineage>
</organism>
<feature type="compositionally biased region" description="Basic and acidic residues" evidence="4">
    <location>
        <begin position="479"/>
        <end position="491"/>
    </location>
</feature>
<dbReference type="GO" id="GO:0007059">
    <property type="term" value="P:chromosome segregation"/>
    <property type="evidence" value="ECO:0007669"/>
    <property type="project" value="UniProtKB-KW"/>
</dbReference>
<feature type="compositionally biased region" description="Polar residues" evidence="4">
    <location>
        <begin position="492"/>
        <end position="506"/>
    </location>
</feature>
<dbReference type="AlphaFoldDB" id="A0ABD0ZC03"/>
<feature type="compositionally biased region" description="Basic and acidic residues" evidence="4">
    <location>
        <begin position="509"/>
        <end position="521"/>
    </location>
</feature>
<dbReference type="Pfam" id="PF07557">
    <property type="entry name" value="Shugoshin_C"/>
    <property type="match status" value="1"/>
</dbReference>
<evidence type="ECO:0000256" key="3">
    <source>
        <dbReference type="SAM" id="Coils"/>
    </source>
</evidence>
<evidence type="ECO:0000313" key="6">
    <source>
        <dbReference type="EMBL" id="KAL1187824.1"/>
    </source>
</evidence>
<feature type="coiled-coil region" evidence="3">
    <location>
        <begin position="44"/>
        <end position="110"/>
    </location>
</feature>
<dbReference type="Proteomes" id="UP001558713">
    <property type="component" value="Unassembled WGS sequence"/>
</dbReference>
<comment type="similarity">
    <text evidence="1">Belongs to the shugoshin family.</text>
</comment>
<dbReference type="PANTHER" id="PTHR34373">
    <property type="entry name" value="SHUGOSHIN 2"/>
    <property type="match status" value="1"/>
</dbReference>
<feature type="region of interest" description="Disordered" evidence="4">
    <location>
        <begin position="478"/>
        <end position="583"/>
    </location>
</feature>
<feature type="domain" description="Shugoshin C-terminal" evidence="5">
    <location>
        <begin position="559"/>
        <end position="582"/>
    </location>
</feature>
<dbReference type="InterPro" id="IPR044693">
    <property type="entry name" value="SGO_plant"/>
</dbReference>
<proteinExistence type="inferred from homology"/>
<evidence type="ECO:0000256" key="4">
    <source>
        <dbReference type="SAM" id="MobiDB-lite"/>
    </source>
</evidence>
<sequence length="583" mass="64936">MLRATLLTVGDHAGEGVATNKAKGEKMVLEPPMNSAQRRKLGDITNLQNQKKLMNQGAKQQQQAILVSSKENFENLQKENMRLMKAVVERDGIKSELQKLRINFQKVQQQNLLLAQANTRILAEFNLSKDQLQHELGCKNGLVMARKILLKEKTLPCTLHSSEVKAPSNAYGGACKTFQPNGADHKNGKIKQQSSMKCNGLNSLWILGFSMLTSNDLFVSFSASESSNVNSLHINEKTSNKRRVSAGKNPANSEVLDIIGRLGETCQMEDNIDNRKLVSDGDNAADKKDFVLDSENHINDNVQSKRYCAGRQSISSKTPETSQTENLQKVFDAKEIEETARFPLRRHSARLKSQEPEPSESFRECIETARRRRSAMFNIQELGVVIPNLNGLHDDQEIAAKAGCSASEQSIGSKPEAIEPYHTKETTGKSRLSLRRQSARFNFQELSVTENLNGLHDDQMVAANPGYSASEQSIVSKPEAVEPHDTKETTGKSRVSSRRQCGNVKSQRAIKESADPPLHDDIVEESSQISYSVSMELKRETKNHSRGDEAEDMRKTCVGRPVRQAAGKIKSYKEASLKEKMRS</sequence>
<keyword evidence="7" id="KW-1185">Reference proteome</keyword>
<keyword evidence="3" id="KW-0175">Coiled coil</keyword>
<evidence type="ECO:0000256" key="1">
    <source>
        <dbReference type="ARBA" id="ARBA00010845"/>
    </source>
</evidence>
<protein>
    <submittedName>
        <fullName evidence="6">SHUGOSHIN 1</fullName>
    </submittedName>
</protein>
<name>A0ABD0ZC03_CARAN</name>
<evidence type="ECO:0000256" key="2">
    <source>
        <dbReference type="ARBA" id="ARBA00022829"/>
    </source>
</evidence>
<dbReference type="InterPro" id="IPR011515">
    <property type="entry name" value="Shugoshin_C"/>
</dbReference>
<dbReference type="EMBL" id="JBANAX010000939">
    <property type="protein sequence ID" value="KAL1187824.1"/>
    <property type="molecule type" value="Genomic_DNA"/>
</dbReference>
<accession>A0ABD0ZC03</accession>
<keyword evidence="2" id="KW-0159">Chromosome partition</keyword>
<comment type="caution">
    <text evidence="6">The sequence shown here is derived from an EMBL/GenBank/DDBJ whole genome shotgun (WGS) entry which is preliminary data.</text>
</comment>
<evidence type="ECO:0000259" key="5">
    <source>
        <dbReference type="Pfam" id="PF07557"/>
    </source>
</evidence>
<feature type="compositionally biased region" description="Basic and acidic residues" evidence="4">
    <location>
        <begin position="571"/>
        <end position="583"/>
    </location>
</feature>
<dbReference type="PANTHER" id="PTHR34373:SF13">
    <property type="entry name" value="SHUGOSHIN 1"/>
    <property type="match status" value="1"/>
</dbReference>